<sequence length="115" mass="12171">MKKLKSLFLATIIVGAVSFTGCTMWTSPYGTEEGSAGLIYTDLTVGSPLKDNPNATSLKRGEACSTSIIGFQTDGDSSTQTAMKNADIKHLVSVKHHVTSVLGIYTKVCTIAKGR</sequence>
<name>A0A7C3LQQ3_9BACT</name>
<proteinExistence type="predicted"/>
<dbReference type="EMBL" id="DTMM01000002">
    <property type="protein sequence ID" value="HFT92340.1"/>
    <property type="molecule type" value="Genomic_DNA"/>
</dbReference>
<evidence type="ECO:0008006" key="2">
    <source>
        <dbReference type="Google" id="ProtNLM"/>
    </source>
</evidence>
<dbReference type="InterPro" id="IPR025113">
    <property type="entry name" value="TRL-like"/>
</dbReference>
<dbReference type="Pfam" id="PF13146">
    <property type="entry name" value="TRL"/>
    <property type="match status" value="1"/>
</dbReference>
<gene>
    <name evidence="1" type="ORF">ENX03_00075</name>
</gene>
<protein>
    <recommendedName>
        <fullName evidence="2">TRL-like protein family</fullName>
    </recommendedName>
</protein>
<dbReference type="AlphaFoldDB" id="A0A7C3LQQ3"/>
<comment type="caution">
    <text evidence="1">The sequence shown here is derived from an EMBL/GenBank/DDBJ whole genome shotgun (WGS) entry which is preliminary data.</text>
</comment>
<reference evidence="1" key="1">
    <citation type="journal article" date="2020" name="mSystems">
        <title>Genome- and Community-Level Interaction Insights into Carbon Utilization and Element Cycling Functions of Hydrothermarchaeota in Hydrothermal Sediment.</title>
        <authorList>
            <person name="Zhou Z."/>
            <person name="Liu Y."/>
            <person name="Xu W."/>
            <person name="Pan J."/>
            <person name="Luo Z.H."/>
            <person name="Li M."/>
        </authorList>
    </citation>
    <scope>NUCLEOTIDE SEQUENCE [LARGE SCALE GENOMIC DNA]</scope>
    <source>
        <strain evidence="1">SpSt-902</strain>
    </source>
</reference>
<evidence type="ECO:0000313" key="1">
    <source>
        <dbReference type="EMBL" id="HFT92340.1"/>
    </source>
</evidence>
<dbReference type="PROSITE" id="PS51257">
    <property type="entry name" value="PROKAR_LIPOPROTEIN"/>
    <property type="match status" value="1"/>
</dbReference>
<accession>A0A7C3LQQ3</accession>
<organism evidence="1">
    <name type="scientific">Leptospirillum ferriphilum</name>
    <dbReference type="NCBI Taxonomy" id="178606"/>
    <lineage>
        <taxon>Bacteria</taxon>
        <taxon>Pseudomonadati</taxon>
        <taxon>Nitrospirota</taxon>
        <taxon>Nitrospiria</taxon>
        <taxon>Nitrospirales</taxon>
        <taxon>Nitrospiraceae</taxon>
        <taxon>Leptospirillum</taxon>
    </lineage>
</organism>